<accession>A0ABP0L6W2</accession>
<comment type="caution">
    <text evidence="2">The sequence shown here is derived from an EMBL/GenBank/DDBJ whole genome shotgun (WGS) entry which is preliminary data.</text>
</comment>
<organism evidence="2 3">
    <name type="scientific">Durusdinium trenchii</name>
    <dbReference type="NCBI Taxonomy" id="1381693"/>
    <lineage>
        <taxon>Eukaryota</taxon>
        <taxon>Sar</taxon>
        <taxon>Alveolata</taxon>
        <taxon>Dinophyceae</taxon>
        <taxon>Suessiales</taxon>
        <taxon>Symbiodiniaceae</taxon>
        <taxon>Durusdinium</taxon>
    </lineage>
</organism>
<name>A0ABP0L6W2_9DINO</name>
<evidence type="ECO:0000313" key="2">
    <source>
        <dbReference type="EMBL" id="CAK9034536.1"/>
    </source>
</evidence>
<feature type="compositionally biased region" description="Pro residues" evidence="1">
    <location>
        <begin position="251"/>
        <end position="261"/>
    </location>
</feature>
<dbReference type="EMBL" id="CAXAMM010014736">
    <property type="protein sequence ID" value="CAK9034536.1"/>
    <property type="molecule type" value="Genomic_DNA"/>
</dbReference>
<reference evidence="2 3" key="1">
    <citation type="submission" date="2024-02" db="EMBL/GenBank/DDBJ databases">
        <authorList>
            <person name="Chen Y."/>
            <person name="Shah S."/>
            <person name="Dougan E. K."/>
            <person name="Thang M."/>
            <person name="Chan C."/>
        </authorList>
    </citation>
    <scope>NUCLEOTIDE SEQUENCE [LARGE SCALE GENOMIC DNA]</scope>
</reference>
<gene>
    <name evidence="2" type="ORF">SCF082_LOCUS20892</name>
</gene>
<keyword evidence="3" id="KW-1185">Reference proteome</keyword>
<feature type="compositionally biased region" description="Basic and acidic residues" evidence="1">
    <location>
        <begin position="278"/>
        <end position="288"/>
    </location>
</feature>
<dbReference type="Proteomes" id="UP001642464">
    <property type="component" value="Unassembled WGS sequence"/>
</dbReference>
<evidence type="ECO:0000313" key="3">
    <source>
        <dbReference type="Proteomes" id="UP001642464"/>
    </source>
</evidence>
<sequence length="838" mass="93769">MAARTLSGDVRMVLQLALLVLAAFSPKLAHWIMAIPPKGCKALTQEVFPVPVMALPFLFLACAASLEVEHAVEWLRGFAQQVRQMADAENGKTALVFVQEDGIPVVPFGMPMQFFKHEKEEIRHVIVILAASDAAARDFDRLQRACIAKDACDCGPFHLSVPAWRQPHAAIGFLLMQHDRKELMPLLEDLRSVGEKAYEAFQEALKEAITCVAMASRKKKRETVDRFIATARSASCEVDSVAPVRPKVNGPVPPSEPPPPWLAKRKPEPKAMPVQPQEKLKADPNKASRAVRWERLSDRPVLPTAKSAPSRRATPPLTLFQVLERPGPVQTESRVQVPQANGQNGWAHGARYIRPKVMTLVSVTLRLPHVTAHSAGRTLTSEHSGGSSFGVWDIVNRSEVDRNCEQVSKTPALRPTVLALRHPRHSPILPGARKNNDTFSVKSQYSRSKHLPPDALRYFLAAIPSALEENEGSTKEHRRNRLTCREEQNGIERVRVTDVEHSPSHPYEGDHCAWMDTSAAKSKQEQLKPRLPNFLAQLVAAGTEPRQKGPHLEMAASCHVYGLRDARSRCNHCGWLNSVWDAIGSSIQGNTRNEGHSCISCNKCQAVHEPTLTLRKRLPRAVIDRSHSELSISTVGDLSTQIHLLNLKVCLDRITSRQLDELTEEKLLEEDPEVYWCLHLFYGLRAEVFWRKGSDAPVLLASTGFHSMCRKPLGVYNKPVSAKAWAADRLAREKGRVQIFNSTRPNGLDGWTMDLKQYNLMRTHILNWIKKKSGTDGSVALQDVVNSAQERYQSHALFPKGRLTNYVRYTKVDLEARQEIERLPGSGSQRIRLRSTKS</sequence>
<protein>
    <submittedName>
        <fullName evidence="2">DENN domain-containing protein 4C</fullName>
    </submittedName>
</protein>
<dbReference type="Pfam" id="PF22278">
    <property type="entry name" value="DUF6958"/>
    <property type="match status" value="1"/>
</dbReference>
<feature type="region of interest" description="Disordered" evidence="1">
    <location>
        <begin position="243"/>
        <end position="288"/>
    </location>
</feature>
<evidence type="ECO:0000256" key="1">
    <source>
        <dbReference type="SAM" id="MobiDB-lite"/>
    </source>
</evidence>
<dbReference type="InterPro" id="IPR054233">
    <property type="entry name" value="DUF6958"/>
</dbReference>
<proteinExistence type="predicted"/>